<keyword evidence="1" id="KW-0805">Transcription regulation</keyword>
<dbReference type="InterPro" id="IPR018490">
    <property type="entry name" value="cNMP-bd_dom_sf"/>
</dbReference>
<evidence type="ECO:0000256" key="1">
    <source>
        <dbReference type="ARBA" id="ARBA00023015"/>
    </source>
</evidence>
<name>A0A433UWQ7_ANAVA</name>
<dbReference type="CDD" id="cd00130">
    <property type="entry name" value="PAS"/>
    <property type="match status" value="1"/>
</dbReference>
<accession>A0A433UWQ7</accession>
<reference evidence="6 7" key="1">
    <citation type="journal article" date="2019" name="Genome Biol. Evol.">
        <title>Day and night: Metabolic profiles and evolutionary relationships of six axenic non-marine cyanobacteria.</title>
        <authorList>
            <person name="Will S.E."/>
            <person name="Henke P."/>
            <person name="Boedeker C."/>
            <person name="Huang S."/>
            <person name="Brinkmann H."/>
            <person name="Rohde M."/>
            <person name="Jarek M."/>
            <person name="Friedl T."/>
            <person name="Seufert S."/>
            <person name="Schumacher M."/>
            <person name="Overmann J."/>
            <person name="Neumann-Schaal M."/>
            <person name="Petersen J."/>
        </authorList>
    </citation>
    <scope>NUCLEOTIDE SEQUENCE [LARGE SCALE GENOMIC DNA]</scope>
    <source>
        <strain evidence="6 7">SAG 1403-4b</strain>
    </source>
</reference>
<dbReference type="SMART" id="SM00091">
    <property type="entry name" value="PAS"/>
    <property type="match status" value="1"/>
</dbReference>
<evidence type="ECO:0000259" key="5">
    <source>
        <dbReference type="PROSITE" id="PS51063"/>
    </source>
</evidence>
<dbReference type="SUPFAM" id="SSF51206">
    <property type="entry name" value="cAMP-binding domain-like"/>
    <property type="match status" value="1"/>
</dbReference>
<dbReference type="InterPro" id="IPR013767">
    <property type="entry name" value="PAS_fold"/>
</dbReference>
<dbReference type="InterPro" id="IPR000014">
    <property type="entry name" value="PAS"/>
</dbReference>
<dbReference type="GO" id="GO:0003677">
    <property type="term" value="F:DNA binding"/>
    <property type="evidence" value="ECO:0007669"/>
    <property type="project" value="UniProtKB-KW"/>
</dbReference>
<keyword evidence="2" id="KW-0238">DNA-binding</keyword>
<feature type="domain" description="PAS" evidence="4">
    <location>
        <begin position="73"/>
        <end position="143"/>
    </location>
</feature>
<dbReference type="PROSITE" id="PS50112">
    <property type="entry name" value="PAS"/>
    <property type="match status" value="1"/>
</dbReference>
<dbReference type="Gene3D" id="2.60.120.10">
    <property type="entry name" value="Jelly Rolls"/>
    <property type="match status" value="1"/>
</dbReference>
<dbReference type="GO" id="GO:0006355">
    <property type="term" value="P:regulation of DNA-templated transcription"/>
    <property type="evidence" value="ECO:0007669"/>
    <property type="project" value="InterPro"/>
</dbReference>
<organism evidence="6 7">
    <name type="scientific">Trichormus variabilis SAG 1403-4b</name>
    <dbReference type="NCBI Taxonomy" id="447716"/>
    <lineage>
        <taxon>Bacteria</taxon>
        <taxon>Bacillati</taxon>
        <taxon>Cyanobacteriota</taxon>
        <taxon>Cyanophyceae</taxon>
        <taxon>Nostocales</taxon>
        <taxon>Nostocaceae</taxon>
        <taxon>Trichormus</taxon>
    </lineage>
</organism>
<dbReference type="SUPFAM" id="SSF46785">
    <property type="entry name" value="Winged helix' DNA-binding domain"/>
    <property type="match status" value="1"/>
</dbReference>
<evidence type="ECO:0000313" key="6">
    <source>
        <dbReference type="EMBL" id="RUS98270.1"/>
    </source>
</evidence>
<evidence type="ECO:0000256" key="3">
    <source>
        <dbReference type="ARBA" id="ARBA00023163"/>
    </source>
</evidence>
<dbReference type="SUPFAM" id="SSF55785">
    <property type="entry name" value="PYP-like sensor domain (PAS domain)"/>
    <property type="match status" value="1"/>
</dbReference>
<evidence type="ECO:0000313" key="7">
    <source>
        <dbReference type="Proteomes" id="UP000276103"/>
    </source>
</evidence>
<dbReference type="InterPro" id="IPR014710">
    <property type="entry name" value="RmlC-like_jellyroll"/>
</dbReference>
<sequence>MNIKEFVQLAELLHQRLTDLHQTASVLPLIPSDLVPEAFKELYTTSKVLQLQVQELYQHNEELIQTHKLLEADRQHYQHLFEFAPDAYLVTNAKGIILEANRTATKLLNISQHFLVGKSIISFITLEQHQYIYEQLIQISKSQQVREILLPLKPHHGNSFKAALTVTSAKHQPRKSITLYWLIRDISEYQPRESATVENQKNLIEHRPVHKYSKGETISLNPLLIWYVCKGVVKLSTFCETDEEILTGLATEEMVFGSSMTSLPIYQATALTDVELVSIYLSEITLFSAISHILLPKIQQRLQQTESFLVIAGRRRVKDRLHHLLELLKQQVGKPVPEGIRLSIRFTHQDMASSCCTTRATITRLIGKLQKQGIITFDHKKHMIFRDRP</sequence>
<evidence type="ECO:0008006" key="8">
    <source>
        <dbReference type="Google" id="ProtNLM"/>
    </source>
</evidence>
<dbReference type="OrthoDB" id="503761at2"/>
<dbReference type="AlphaFoldDB" id="A0A433UWQ7"/>
<dbReference type="Proteomes" id="UP000276103">
    <property type="component" value="Unassembled WGS sequence"/>
</dbReference>
<protein>
    <recommendedName>
        <fullName evidence="8">Transcriptional regulator</fullName>
    </recommendedName>
</protein>
<keyword evidence="3" id="KW-0804">Transcription</keyword>
<keyword evidence="7" id="KW-1185">Reference proteome</keyword>
<gene>
    <name evidence="6" type="ORF">DSM107003_13580</name>
</gene>
<dbReference type="Pfam" id="PF00989">
    <property type="entry name" value="PAS"/>
    <property type="match status" value="1"/>
</dbReference>
<dbReference type="PROSITE" id="PS51063">
    <property type="entry name" value="HTH_CRP_2"/>
    <property type="match status" value="1"/>
</dbReference>
<proteinExistence type="predicted"/>
<feature type="domain" description="HTH crp-type" evidence="5">
    <location>
        <begin position="315"/>
        <end position="389"/>
    </location>
</feature>
<dbReference type="Pfam" id="PF13545">
    <property type="entry name" value="HTH_Crp_2"/>
    <property type="match status" value="1"/>
</dbReference>
<dbReference type="SMART" id="SM00419">
    <property type="entry name" value="HTH_CRP"/>
    <property type="match status" value="1"/>
</dbReference>
<dbReference type="InterPro" id="IPR036390">
    <property type="entry name" value="WH_DNA-bd_sf"/>
</dbReference>
<dbReference type="NCBIfam" id="TIGR00229">
    <property type="entry name" value="sensory_box"/>
    <property type="match status" value="1"/>
</dbReference>
<dbReference type="RefSeq" id="WP_127053161.1">
    <property type="nucleotide sequence ID" value="NZ_RSCM01000003.1"/>
</dbReference>
<dbReference type="InterPro" id="IPR035965">
    <property type="entry name" value="PAS-like_dom_sf"/>
</dbReference>
<dbReference type="InterPro" id="IPR012318">
    <property type="entry name" value="HTH_CRP"/>
</dbReference>
<dbReference type="Gene3D" id="3.30.450.20">
    <property type="entry name" value="PAS domain"/>
    <property type="match status" value="1"/>
</dbReference>
<dbReference type="EMBL" id="RSCM01000003">
    <property type="protein sequence ID" value="RUS98270.1"/>
    <property type="molecule type" value="Genomic_DNA"/>
</dbReference>
<evidence type="ECO:0000259" key="4">
    <source>
        <dbReference type="PROSITE" id="PS50112"/>
    </source>
</evidence>
<evidence type="ECO:0000256" key="2">
    <source>
        <dbReference type="ARBA" id="ARBA00023125"/>
    </source>
</evidence>
<comment type="caution">
    <text evidence="6">The sequence shown here is derived from an EMBL/GenBank/DDBJ whole genome shotgun (WGS) entry which is preliminary data.</text>
</comment>